<dbReference type="SUPFAM" id="SSF53098">
    <property type="entry name" value="Ribonuclease H-like"/>
    <property type="match status" value="1"/>
</dbReference>
<proteinExistence type="predicted"/>
<dbReference type="PROSITE" id="PS50994">
    <property type="entry name" value="INTEGRASE"/>
    <property type="match status" value="1"/>
</dbReference>
<name>A0A6J2J9J7_BOMMA</name>
<dbReference type="InterPro" id="IPR012337">
    <property type="entry name" value="RNaseH-like_sf"/>
</dbReference>
<feature type="domain" description="Integrase catalytic" evidence="1">
    <location>
        <begin position="1"/>
        <end position="134"/>
    </location>
</feature>
<dbReference type="InterPro" id="IPR036397">
    <property type="entry name" value="RNaseH_sf"/>
</dbReference>
<dbReference type="PANTHER" id="PTHR37984:SF5">
    <property type="entry name" value="PROTEIN NYNRIN-LIKE"/>
    <property type="match status" value="1"/>
</dbReference>
<dbReference type="GeneID" id="114239312"/>
<dbReference type="AlphaFoldDB" id="A0A6J2J9J7"/>
<evidence type="ECO:0000313" key="3">
    <source>
        <dbReference type="RefSeq" id="XP_028025264.1"/>
    </source>
</evidence>
<dbReference type="PANTHER" id="PTHR37984">
    <property type="entry name" value="PROTEIN CBG26694"/>
    <property type="match status" value="1"/>
</dbReference>
<evidence type="ECO:0000313" key="2">
    <source>
        <dbReference type="Proteomes" id="UP000504629"/>
    </source>
</evidence>
<dbReference type="RefSeq" id="XP_028025264.1">
    <property type="nucleotide sequence ID" value="XM_028169463.1"/>
</dbReference>
<dbReference type="Gene3D" id="3.30.420.10">
    <property type="entry name" value="Ribonuclease H-like superfamily/Ribonuclease H"/>
    <property type="match status" value="1"/>
</dbReference>
<gene>
    <name evidence="3" type="primary">LOC114239312</name>
</gene>
<dbReference type="GO" id="GO:0003676">
    <property type="term" value="F:nucleic acid binding"/>
    <property type="evidence" value="ECO:0007669"/>
    <property type="project" value="InterPro"/>
</dbReference>
<dbReference type="InterPro" id="IPR001584">
    <property type="entry name" value="Integrase_cat-core"/>
</dbReference>
<dbReference type="OrthoDB" id="2499658at2759"/>
<sequence length="274" mass="31171">MVYQDHLTKFVQLRALKTKRAEEVGYHLLDIFTIFGAPCILHNDNGREFVNNVITEVCKIWDEPKIVHGKPRHSQSQGSVERANQDIEKILATWLETNKTTHWSEGLRFIQFMKNKAFHLGINTSPYEAMFGCKPKIGLKTFLPAVDISHITSEEDLERLQDPQHADTDDCNSLDHTTDVHSVDIHSQQIEPTSNIYPVDAHSVQIEPELQSELEINSIQENPKEIPVDNPNKEETIINSENQNIDKELVSIIVTTSTKIQDVRDSARVSLKAS</sequence>
<dbReference type="Proteomes" id="UP000504629">
    <property type="component" value="Unplaced"/>
</dbReference>
<evidence type="ECO:0000259" key="1">
    <source>
        <dbReference type="PROSITE" id="PS50994"/>
    </source>
</evidence>
<organism evidence="2 3">
    <name type="scientific">Bombyx mandarina</name>
    <name type="common">Wild silk moth</name>
    <name type="synonym">Wild silkworm</name>
    <dbReference type="NCBI Taxonomy" id="7092"/>
    <lineage>
        <taxon>Eukaryota</taxon>
        <taxon>Metazoa</taxon>
        <taxon>Ecdysozoa</taxon>
        <taxon>Arthropoda</taxon>
        <taxon>Hexapoda</taxon>
        <taxon>Insecta</taxon>
        <taxon>Pterygota</taxon>
        <taxon>Neoptera</taxon>
        <taxon>Endopterygota</taxon>
        <taxon>Lepidoptera</taxon>
        <taxon>Glossata</taxon>
        <taxon>Ditrysia</taxon>
        <taxon>Bombycoidea</taxon>
        <taxon>Bombycidae</taxon>
        <taxon>Bombycinae</taxon>
        <taxon>Bombyx</taxon>
    </lineage>
</organism>
<accession>A0A6J2J9J7</accession>
<protein>
    <submittedName>
        <fullName evidence="3">KRAB-A domain-containing protein 2-like</fullName>
    </submittedName>
</protein>
<dbReference type="InterPro" id="IPR050951">
    <property type="entry name" value="Retrovirus_Pol_polyprotein"/>
</dbReference>
<dbReference type="KEGG" id="bman:114239312"/>
<reference evidence="3" key="1">
    <citation type="submission" date="2025-08" db="UniProtKB">
        <authorList>
            <consortium name="RefSeq"/>
        </authorList>
    </citation>
    <scope>IDENTIFICATION</scope>
    <source>
        <tissue evidence="3">Silk gland</tissue>
    </source>
</reference>
<dbReference type="GO" id="GO:0015074">
    <property type="term" value="P:DNA integration"/>
    <property type="evidence" value="ECO:0007669"/>
    <property type="project" value="InterPro"/>
</dbReference>
<keyword evidence="2" id="KW-1185">Reference proteome</keyword>